<dbReference type="NCBIfam" id="TIGR02290">
    <property type="entry name" value="M3_fam_3"/>
    <property type="match status" value="1"/>
</dbReference>
<dbReference type="InterPro" id="IPR013647">
    <property type="entry name" value="OligopepF_N_dom"/>
</dbReference>
<evidence type="ECO:0000256" key="3">
    <source>
        <dbReference type="ARBA" id="ARBA00022801"/>
    </source>
</evidence>
<proteinExistence type="inferred from homology"/>
<accession>A0A1V4SW35</accession>
<dbReference type="GO" id="GO:0004222">
    <property type="term" value="F:metalloendopeptidase activity"/>
    <property type="evidence" value="ECO:0007669"/>
    <property type="project" value="InterPro"/>
</dbReference>
<evidence type="ECO:0000256" key="1">
    <source>
        <dbReference type="ARBA" id="ARBA00022670"/>
    </source>
</evidence>
<dbReference type="InterPro" id="IPR001567">
    <property type="entry name" value="Pept_M3A_M3B_dom"/>
</dbReference>
<feature type="domain" description="Peptidase M3A/M3B catalytic" evidence="7">
    <location>
        <begin position="196"/>
        <end position="575"/>
    </location>
</feature>
<evidence type="ECO:0000313" key="10">
    <source>
        <dbReference type="Proteomes" id="UP000191448"/>
    </source>
</evidence>
<dbReference type="CDD" id="cd09607">
    <property type="entry name" value="M3B_PepF"/>
    <property type="match status" value="1"/>
</dbReference>
<dbReference type="Pfam" id="PF08439">
    <property type="entry name" value="Peptidase_M3_N"/>
    <property type="match status" value="1"/>
</dbReference>
<comment type="similarity">
    <text evidence="6">Belongs to the peptidase M3 family.</text>
</comment>
<dbReference type="SUPFAM" id="SSF55486">
    <property type="entry name" value="Metalloproteases ('zincins'), catalytic domain"/>
    <property type="match status" value="1"/>
</dbReference>
<dbReference type="PANTHER" id="PTHR34217">
    <property type="entry name" value="METAL-DEPENDENT CARBOXYPEPTIDASE"/>
    <property type="match status" value="1"/>
</dbReference>
<keyword evidence="4 6" id="KW-0862">Zinc</keyword>
<dbReference type="Pfam" id="PF01432">
    <property type="entry name" value="Peptidase_M3"/>
    <property type="match status" value="1"/>
</dbReference>
<keyword evidence="5 6" id="KW-0482">Metalloprotease</keyword>
<dbReference type="GO" id="GO:0004181">
    <property type="term" value="F:metallocarboxypeptidase activity"/>
    <property type="evidence" value="ECO:0007669"/>
    <property type="project" value="InterPro"/>
</dbReference>
<dbReference type="Proteomes" id="UP000191448">
    <property type="component" value="Unassembled WGS sequence"/>
</dbReference>
<keyword evidence="3 6" id="KW-0378">Hydrolase</keyword>
<reference evidence="9 10" key="1">
    <citation type="submission" date="2016-02" db="EMBL/GenBank/DDBJ databases">
        <title>Genome sequence of Clostridium thermobutyricum DSM 4928.</title>
        <authorList>
            <person name="Poehlein A."/>
            <person name="Daniel R."/>
        </authorList>
    </citation>
    <scope>NUCLEOTIDE SEQUENCE [LARGE SCALE GENOMIC DNA]</scope>
    <source>
        <strain evidence="9 10">DSM 4928</strain>
    </source>
</reference>
<feature type="domain" description="Oligopeptidase F N-terminal" evidence="8">
    <location>
        <begin position="114"/>
        <end position="174"/>
    </location>
</feature>
<dbReference type="Gene3D" id="1.20.140.70">
    <property type="entry name" value="Oligopeptidase f, N-terminal domain"/>
    <property type="match status" value="1"/>
</dbReference>
<dbReference type="OrthoDB" id="9769691at2"/>
<gene>
    <name evidence="9" type="primary">pepF1_1</name>
    <name evidence="9" type="ORF">CLTHE_18180</name>
</gene>
<evidence type="ECO:0000256" key="5">
    <source>
        <dbReference type="ARBA" id="ARBA00023049"/>
    </source>
</evidence>
<evidence type="ECO:0000313" key="9">
    <source>
        <dbReference type="EMBL" id="OPX47513.1"/>
    </source>
</evidence>
<evidence type="ECO:0000259" key="7">
    <source>
        <dbReference type="Pfam" id="PF01432"/>
    </source>
</evidence>
<sequence length="592" mass="67596">MNGNWNLNNLYSSFESPEFKADMDLFNKKINNYKSFVSSITNDRFDLKEKLKKYINETNNFKALSNKLIMYSNLVMSVNTKDVVAIKTLDILEQKLASIADSEAKLYKWIGSIDNLSEIINSSDLLKEHAFHLNEIKEYSKHILSDREELIIAQMKGSGSSSWTKLKDLETSSLLVDIEINGEKKSLPLSVVRNMAFDKDEKIRKAAYEAELKSYTKIENSVSSALNGIKGEVITISKLRGYSSPLEETVINSRLDMKSLNAMLSAMKESLPVFRKYYKRKAELLGNKNGLPFYNLFAPIIDSEQKFTFDEAKDFIIKNFTTFSEKLGLFAKNAIENEWIDVYPKEGKVGGAFCENLHMIGESRIMLNFGETLSDVITLAHELGHGYHGECLLKESEINSEYPMPIAETASTFCETIVKKAAVKGANKNDAIAILETEISDCGQIIVDILSRFLFEREVFDRRKEASLSSEELKEIMINAQKETYGDGLDFNYLHPYMWACKPHYYYAEANFYNFPYAFGLLFSKGLYAEYLKRGSEFVEDYDKLLSVTGKSNLADITKLMNIDIQSIDFWRNSLKIIEDDINNFLELSKNL</sequence>
<name>A0A1V4SW35_9CLOT</name>
<dbReference type="GO" id="GO:0006508">
    <property type="term" value="P:proteolysis"/>
    <property type="evidence" value="ECO:0007669"/>
    <property type="project" value="UniProtKB-KW"/>
</dbReference>
<organism evidence="9 10">
    <name type="scientific">Clostridium thermobutyricum DSM 4928</name>
    <dbReference type="NCBI Taxonomy" id="1121339"/>
    <lineage>
        <taxon>Bacteria</taxon>
        <taxon>Bacillati</taxon>
        <taxon>Bacillota</taxon>
        <taxon>Clostridia</taxon>
        <taxon>Eubacteriales</taxon>
        <taxon>Clostridiaceae</taxon>
        <taxon>Clostridium</taxon>
    </lineage>
</organism>
<evidence type="ECO:0000256" key="6">
    <source>
        <dbReference type="RuleBase" id="RU003435"/>
    </source>
</evidence>
<dbReference type="EC" id="3.4.24.-" evidence="9"/>
<dbReference type="InterPro" id="IPR034006">
    <property type="entry name" value="M3B_PepF_2"/>
</dbReference>
<evidence type="ECO:0000256" key="4">
    <source>
        <dbReference type="ARBA" id="ARBA00022833"/>
    </source>
</evidence>
<evidence type="ECO:0000259" key="8">
    <source>
        <dbReference type="Pfam" id="PF08439"/>
    </source>
</evidence>
<dbReference type="AlphaFoldDB" id="A0A1V4SW35"/>
<dbReference type="PANTHER" id="PTHR34217:SF1">
    <property type="entry name" value="CARBOXYPEPTIDASE 1"/>
    <property type="match status" value="1"/>
</dbReference>
<dbReference type="InterPro" id="IPR001333">
    <property type="entry name" value="Peptidase_M32_Taq"/>
</dbReference>
<evidence type="ECO:0000256" key="2">
    <source>
        <dbReference type="ARBA" id="ARBA00022723"/>
    </source>
</evidence>
<protein>
    <submittedName>
        <fullName evidence="9">Oligoendopeptidase F, plasmid</fullName>
        <ecNumber evidence="9">3.4.24.-</ecNumber>
    </submittedName>
</protein>
<keyword evidence="1 6" id="KW-0645">Protease</keyword>
<dbReference type="EMBL" id="LTAY01000046">
    <property type="protein sequence ID" value="OPX47513.1"/>
    <property type="molecule type" value="Genomic_DNA"/>
</dbReference>
<comment type="cofactor">
    <cofactor evidence="6">
        <name>Zn(2+)</name>
        <dbReference type="ChEBI" id="CHEBI:29105"/>
    </cofactor>
    <text evidence="6">Binds 1 zinc ion.</text>
</comment>
<dbReference type="InterPro" id="IPR011977">
    <property type="entry name" value="Pept_M3B_clade3"/>
</dbReference>
<keyword evidence="2 6" id="KW-0479">Metal-binding</keyword>
<dbReference type="RefSeq" id="WP_080023036.1">
    <property type="nucleotide sequence ID" value="NZ_LTAY01000046.1"/>
</dbReference>
<dbReference type="Gene3D" id="1.10.1370.20">
    <property type="entry name" value="Oligoendopeptidase f, C-terminal domain"/>
    <property type="match status" value="1"/>
</dbReference>
<dbReference type="InterPro" id="IPR042088">
    <property type="entry name" value="OligoPept_F_C"/>
</dbReference>
<comment type="caution">
    <text evidence="9">The sequence shown here is derived from an EMBL/GenBank/DDBJ whole genome shotgun (WGS) entry which is preliminary data.</text>
</comment>
<dbReference type="GO" id="GO:0046872">
    <property type="term" value="F:metal ion binding"/>
    <property type="evidence" value="ECO:0007669"/>
    <property type="project" value="UniProtKB-UniRule"/>
</dbReference>